<keyword evidence="1" id="KW-0812">Transmembrane</keyword>
<dbReference type="OrthoDB" id="1295312at2"/>
<keyword evidence="1" id="KW-1133">Transmembrane helix</keyword>
<evidence type="ECO:0008006" key="4">
    <source>
        <dbReference type="Google" id="ProtNLM"/>
    </source>
</evidence>
<accession>A0A1H6WDX0</accession>
<evidence type="ECO:0000256" key="1">
    <source>
        <dbReference type="SAM" id="Phobius"/>
    </source>
</evidence>
<dbReference type="EMBL" id="FNZH01000002">
    <property type="protein sequence ID" value="SEJ15229.1"/>
    <property type="molecule type" value="Genomic_DNA"/>
</dbReference>
<organism evidence="2 3">
    <name type="scientific">Cyclobacterium xiamenense</name>
    <dbReference type="NCBI Taxonomy" id="1297121"/>
    <lineage>
        <taxon>Bacteria</taxon>
        <taxon>Pseudomonadati</taxon>
        <taxon>Bacteroidota</taxon>
        <taxon>Cytophagia</taxon>
        <taxon>Cytophagales</taxon>
        <taxon>Cyclobacteriaceae</taxon>
        <taxon>Cyclobacterium</taxon>
    </lineage>
</organism>
<proteinExistence type="predicted"/>
<dbReference type="STRING" id="1416801.SAMN05192553_102647"/>
<reference evidence="3" key="1">
    <citation type="submission" date="2016-10" db="EMBL/GenBank/DDBJ databases">
        <authorList>
            <person name="Varghese N."/>
            <person name="Submissions S."/>
        </authorList>
    </citation>
    <scope>NUCLEOTIDE SEQUENCE [LARGE SCALE GENOMIC DNA]</scope>
    <source>
        <strain evidence="3">IBRC-M 10761</strain>
    </source>
</reference>
<dbReference type="Proteomes" id="UP000199403">
    <property type="component" value="Unassembled WGS sequence"/>
</dbReference>
<feature type="transmembrane region" description="Helical" evidence="1">
    <location>
        <begin position="122"/>
        <end position="140"/>
    </location>
</feature>
<name>A0A1H6WDX0_9BACT</name>
<gene>
    <name evidence="2" type="ORF">SAMN05192553_102647</name>
</gene>
<protein>
    <recommendedName>
        <fullName evidence="4">Transcriptional regulatory protein, C terminal</fullName>
    </recommendedName>
</protein>
<keyword evidence="3" id="KW-1185">Reference proteome</keyword>
<evidence type="ECO:0000313" key="2">
    <source>
        <dbReference type="EMBL" id="SEJ15229.1"/>
    </source>
</evidence>
<sequence>MEKAVFLELTEKIIKSKGFGRSTTYANLLRFLVRCSLDEDAPKETIIAAEVFGKPDFDPSESTLIRVYVYKLREKLRKYYATEGSSDPYRLRIPKGSYGIVFEKAENQSGLLRLVQKKAVRLGLFGGILACLVLLAWFQLGRGEDGSLRESTWSDLVNNGFPTAVFLGDLFIYLEEDSLAGMSRTIRDPDINGLSDFASFRRDDRREGVQTTALSYGLLIRGSLQWIKDLTRLFDAAGHFFTIRTISRFNPKELHDQNFVVVGMLKTLGLFKDYFKYSRFAYDEEGEALILEGKDGAERQVFSPSGDPDGYHTDYGFMAKFPGPNQNTVYLFGGLWDTGATQSLKNFTDAALRQSIEAEIAARLGGVPAYFEVLFEVSGIDRTELSTQLIHVFPLEEPASFWVDPGGDSLNR</sequence>
<dbReference type="AlphaFoldDB" id="A0A1H6WDX0"/>
<evidence type="ECO:0000313" key="3">
    <source>
        <dbReference type="Proteomes" id="UP000199403"/>
    </source>
</evidence>
<dbReference type="RefSeq" id="WP_092171849.1">
    <property type="nucleotide sequence ID" value="NZ_FNZH01000002.1"/>
</dbReference>
<keyword evidence="1" id="KW-0472">Membrane</keyword>